<dbReference type="GO" id="GO:0019290">
    <property type="term" value="P:siderophore biosynthetic process"/>
    <property type="evidence" value="ECO:0007669"/>
    <property type="project" value="InterPro"/>
</dbReference>
<dbReference type="EMBL" id="SMKI01000062">
    <property type="protein sequence ID" value="TDC77078.1"/>
    <property type="molecule type" value="Genomic_DNA"/>
</dbReference>
<comment type="caution">
    <text evidence="5">The sequence shown here is derived from an EMBL/GenBank/DDBJ whole genome shotgun (WGS) entry which is preliminary data.</text>
</comment>
<dbReference type="OrthoDB" id="495728at2"/>
<organism evidence="5 6">
    <name type="scientific">Streptomyces hainanensis</name>
    <dbReference type="NCBI Taxonomy" id="402648"/>
    <lineage>
        <taxon>Bacteria</taxon>
        <taxon>Bacillati</taxon>
        <taxon>Actinomycetota</taxon>
        <taxon>Actinomycetes</taxon>
        <taxon>Kitasatosporales</taxon>
        <taxon>Streptomycetaceae</taxon>
        <taxon>Streptomyces</taxon>
    </lineage>
</organism>
<dbReference type="GO" id="GO:0016881">
    <property type="term" value="F:acid-amino acid ligase activity"/>
    <property type="evidence" value="ECO:0007669"/>
    <property type="project" value="UniProtKB-ARBA"/>
</dbReference>
<keyword evidence="6" id="KW-1185">Reference proteome</keyword>
<comment type="similarity">
    <text evidence="2">Belongs to the IucA/IucC family.</text>
</comment>
<dbReference type="AlphaFoldDB" id="A0A4R4TH46"/>
<dbReference type="Pfam" id="PF06276">
    <property type="entry name" value="FhuF"/>
    <property type="match status" value="1"/>
</dbReference>
<evidence type="ECO:0000259" key="4">
    <source>
        <dbReference type="Pfam" id="PF06276"/>
    </source>
</evidence>
<dbReference type="PANTHER" id="PTHR34384">
    <property type="entry name" value="L-2,3-DIAMINOPROPANOATE--CITRATE LIGASE"/>
    <property type="match status" value="1"/>
</dbReference>
<dbReference type="InterPro" id="IPR007310">
    <property type="entry name" value="Aerobactin_biosyn_IucA/IucC_N"/>
</dbReference>
<feature type="domain" description="Aerobactin siderophore biosynthesis IucA/IucC-like C-terminal" evidence="4">
    <location>
        <begin position="360"/>
        <end position="490"/>
    </location>
</feature>
<dbReference type="RefSeq" id="WP_132817261.1">
    <property type="nucleotide sequence ID" value="NZ_SMKI01000062.1"/>
</dbReference>
<comment type="pathway">
    <text evidence="1">Siderophore biosynthesis.</text>
</comment>
<accession>A0A4R4TH46</accession>
<dbReference type="Proteomes" id="UP000295345">
    <property type="component" value="Unassembled WGS sequence"/>
</dbReference>
<feature type="domain" description="Aerobactin siderophore biosynthesis IucA/IucC N-terminal" evidence="3">
    <location>
        <begin position="134"/>
        <end position="343"/>
    </location>
</feature>
<evidence type="ECO:0000313" key="6">
    <source>
        <dbReference type="Proteomes" id="UP000295345"/>
    </source>
</evidence>
<sequence length="519" mass="56411">MNAFARVADALAVSPLLNCLLREAASPAGDRAGDRAGERTGEPVAGRAVYRLRVSGRLLRVRGGHRPTRPELWTAGTWRRLDHAGLVDLAVEEMRATTGRPNDSLAAEMAASRAAVEALLAARARAVPPDDPWLRSEQALVMGHPFHPAPKSRGTAPPADWLRYAPEAYARFPLTLLGVREDAVIEDGDTSALDALGEAPPGYRLLPAHPWQLALTRRIPAVLAAFADGRLVRLGSTPWQARATASVRTVHVPADDLFLKFSLDVRITNDVRRLWRDELRQARHNDPLVAAAFRTLDGPAAWLHERGHRTVRGLDETFPVLVRDGLGAHLLPGTRAVLTAALAEGFDGNPLDRLADPLPWWSAYLARVVPPLLEAYARHGVVVECHLQNTLIAVDAAGTPVQAVFRDAEGSRVIPQLSRADAWRRLVYCLLVNNLAEVAGALADRFPHDADALWPAARREFERFAALHHDLPEASALLNAPTVPGKANLLSGWLEAGATEPRYLPFPNPLATLPGPVLV</sequence>
<proteinExistence type="inferred from homology"/>
<name>A0A4R4TH46_9ACTN</name>
<dbReference type="InterPro" id="IPR037455">
    <property type="entry name" value="LucA/IucC-like"/>
</dbReference>
<evidence type="ECO:0000313" key="5">
    <source>
        <dbReference type="EMBL" id="TDC77078.1"/>
    </source>
</evidence>
<protein>
    <submittedName>
        <fullName evidence="5">IucA/IucC family siderophore biosynthesis protein</fullName>
    </submittedName>
</protein>
<reference evidence="5 6" key="1">
    <citation type="submission" date="2019-03" db="EMBL/GenBank/DDBJ databases">
        <title>Draft genome sequences of novel Actinobacteria.</title>
        <authorList>
            <person name="Sahin N."/>
            <person name="Ay H."/>
            <person name="Saygin H."/>
        </authorList>
    </citation>
    <scope>NUCLEOTIDE SEQUENCE [LARGE SCALE GENOMIC DNA]</scope>
    <source>
        <strain evidence="5 6">DSM 41900</strain>
    </source>
</reference>
<dbReference type="Pfam" id="PF04183">
    <property type="entry name" value="IucA_IucC"/>
    <property type="match status" value="1"/>
</dbReference>
<evidence type="ECO:0000256" key="1">
    <source>
        <dbReference type="ARBA" id="ARBA00004924"/>
    </source>
</evidence>
<gene>
    <name evidence="5" type="ORF">E1283_08280</name>
</gene>
<dbReference type="PANTHER" id="PTHR34384:SF5">
    <property type="entry name" value="L-2,3-DIAMINOPROPANOATE--CITRATE LIGASE"/>
    <property type="match status" value="1"/>
</dbReference>
<dbReference type="Gene3D" id="1.10.510.40">
    <property type="match status" value="1"/>
</dbReference>
<evidence type="ECO:0000256" key="2">
    <source>
        <dbReference type="ARBA" id="ARBA00007832"/>
    </source>
</evidence>
<dbReference type="InterPro" id="IPR022770">
    <property type="entry name" value="IucA/IucC-like_C"/>
</dbReference>
<evidence type="ECO:0000259" key="3">
    <source>
        <dbReference type="Pfam" id="PF04183"/>
    </source>
</evidence>